<evidence type="ECO:0000313" key="3">
    <source>
        <dbReference type="Proteomes" id="UP000612585"/>
    </source>
</evidence>
<dbReference type="InterPro" id="IPR000182">
    <property type="entry name" value="GNAT_dom"/>
</dbReference>
<dbReference type="PROSITE" id="PS51186">
    <property type="entry name" value="GNAT"/>
    <property type="match status" value="1"/>
</dbReference>
<dbReference type="GO" id="GO:0016747">
    <property type="term" value="F:acyltransferase activity, transferring groups other than amino-acyl groups"/>
    <property type="evidence" value="ECO:0007669"/>
    <property type="project" value="InterPro"/>
</dbReference>
<comment type="caution">
    <text evidence="2">The sequence shown here is derived from an EMBL/GenBank/DDBJ whole genome shotgun (WGS) entry which is preliminary data.</text>
</comment>
<feature type="domain" description="N-acetyltransferase" evidence="1">
    <location>
        <begin position="117"/>
        <end position="245"/>
    </location>
</feature>
<dbReference type="AlphaFoldDB" id="A0A8J4E1M7"/>
<accession>A0A8J4E1M7</accession>
<name>A0A8J4E1M7_9ACTN</name>
<dbReference type="EMBL" id="BOPG01000034">
    <property type="protein sequence ID" value="GIJ58179.1"/>
    <property type="molecule type" value="Genomic_DNA"/>
</dbReference>
<evidence type="ECO:0000259" key="1">
    <source>
        <dbReference type="PROSITE" id="PS51186"/>
    </source>
</evidence>
<sequence length="245" mass="26786">MVDSYAVEYKVIGGRDALLAATGGHPYVMLTTTGDVTGYRADGLLGWIAREPDRTQVFALGEAVAAVAFVRRMRGDARWVHLPHLTKAQVAPFDSDVHDDWEHLITRTAPPPDPAGVTVVPLDPDADPEIDALLDEAFPDSTSRPGDSRIRRWYGVRDGTDLVAVAADRSRGGIGYIAGVAVRPDHRRRSLGAALTTTLTRRLCAEFGGCSLSVMSDADGPRRLYERLGYGEPLERTSLRLREHR</sequence>
<dbReference type="Proteomes" id="UP000612585">
    <property type="component" value="Unassembled WGS sequence"/>
</dbReference>
<evidence type="ECO:0000313" key="2">
    <source>
        <dbReference type="EMBL" id="GIJ58179.1"/>
    </source>
</evidence>
<dbReference type="Pfam" id="PF08445">
    <property type="entry name" value="FR47"/>
    <property type="match status" value="1"/>
</dbReference>
<keyword evidence="3" id="KW-1185">Reference proteome</keyword>
<dbReference type="Gene3D" id="3.40.630.30">
    <property type="match status" value="1"/>
</dbReference>
<dbReference type="SUPFAM" id="SSF55729">
    <property type="entry name" value="Acyl-CoA N-acyltransferases (Nat)"/>
    <property type="match status" value="1"/>
</dbReference>
<protein>
    <recommendedName>
        <fullName evidence="1">N-acetyltransferase domain-containing protein</fullName>
    </recommendedName>
</protein>
<dbReference type="CDD" id="cd04301">
    <property type="entry name" value="NAT_SF"/>
    <property type="match status" value="1"/>
</dbReference>
<proteinExistence type="predicted"/>
<reference evidence="2" key="1">
    <citation type="submission" date="2021-01" db="EMBL/GenBank/DDBJ databases">
        <title>Whole genome shotgun sequence of Virgisporangium aurantiacum NBRC 16421.</title>
        <authorList>
            <person name="Komaki H."/>
            <person name="Tamura T."/>
        </authorList>
    </citation>
    <scope>NUCLEOTIDE SEQUENCE</scope>
    <source>
        <strain evidence="2">NBRC 16421</strain>
    </source>
</reference>
<dbReference type="InterPro" id="IPR016181">
    <property type="entry name" value="Acyl_CoA_acyltransferase"/>
</dbReference>
<gene>
    <name evidence="2" type="ORF">Vau01_056950</name>
</gene>
<organism evidence="2 3">
    <name type="scientific">Virgisporangium aurantiacum</name>
    <dbReference type="NCBI Taxonomy" id="175570"/>
    <lineage>
        <taxon>Bacteria</taxon>
        <taxon>Bacillati</taxon>
        <taxon>Actinomycetota</taxon>
        <taxon>Actinomycetes</taxon>
        <taxon>Micromonosporales</taxon>
        <taxon>Micromonosporaceae</taxon>
        <taxon>Virgisporangium</taxon>
    </lineage>
</organism>
<dbReference type="InterPro" id="IPR013653">
    <property type="entry name" value="GCN5-like_dom"/>
</dbReference>